<dbReference type="Gene3D" id="1.10.10.2840">
    <property type="entry name" value="PucR C-terminal helix-turn-helix domain"/>
    <property type="match status" value="1"/>
</dbReference>
<organism evidence="2 3">
    <name type="scientific">Candidatus Scatomonas pullistercoris</name>
    <dbReference type="NCBI Taxonomy" id="2840920"/>
    <lineage>
        <taxon>Bacteria</taxon>
        <taxon>Bacillati</taxon>
        <taxon>Bacillota</taxon>
        <taxon>Clostridia</taxon>
        <taxon>Lachnospirales</taxon>
        <taxon>Lachnospiraceae</taxon>
        <taxon>Lachnospiraceae incertae sedis</taxon>
        <taxon>Candidatus Scatomonas</taxon>
    </lineage>
</organism>
<proteinExistence type="predicted"/>
<comment type="caution">
    <text evidence="2">The sequence shown here is derived from an EMBL/GenBank/DDBJ whole genome shotgun (WGS) entry which is preliminary data.</text>
</comment>
<name>A0A9D1T9I9_9FIRM</name>
<dbReference type="InterPro" id="IPR051448">
    <property type="entry name" value="CdaR-like_regulators"/>
</dbReference>
<reference evidence="2" key="2">
    <citation type="journal article" date="2021" name="PeerJ">
        <title>Extensive microbial diversity within the chicken gut microbiome revealed by metagenomics and culture.</title>
        <authorList>
            <person name="Gilroy R."/>
            <person name="Ravi A."/>
            <person name="Getino M."/>
            <person name="Pursley I."/>
            <person name="Horton D.L."/>
            <person name="Alikhan N.F."/>
            <person name="Baker D."/>
            <person name="Gharbi K."/>
            <person name="Hall N."/>
            <person name="Watson M."/>
            <person name="Adriaenssens E.M."/>
            <person name="Foster-Nyarko E."/>
            <person name="Jarju S."/>
            <person name="Secka A."/>
            <person name="Antonio M."/>
            <person name="Oren A."/>
            <person name="Chaudhuri R.R."/>
            <person name="La Ragione R."/>
            <person name="Hildebrand F."/>
            <person name="Pallen M.J."/>
        </authorList>
    </citation>
    <scope>NUCLEOTIDE SEQUENCE</scope>
    <source>
        <strain evidence="2">CHK188-20938</strain>
    </source>
</reference>
<evidence type="ECO:0000313" key="2">
    <source>
        <dbReference type="EMBL" id="HIV24445.1"/>
    </source>
</evidence>
<evidence type="ECO:0000259" key="1">
    <source>
        <dbReference type="Pfam" id="PF13556"/>
    </source>
</evidence>
<sequence>MHLSYLQYQLHFYGLQACRMRNAGNCRFSSWQLYEPGTVPEPDTLYFMTAEDFREFQFPAAAVCIPDYPGTLELPEQNGLYLESGCTKASFYNLIRKIFSDYEKWDFALSFAERMDPSQLLELSTPILHIPLTVIDNEFHFIARNTLYARKFTGDSLSVSEMEDLLWSEEFKKCTYQKDVFHFFLQSEQKMLLCYNLFQNGHFFARILGSIEEESYAVPQEILFSRMVVALKNLIEEERSIFRSPGKSREFTAAVRRLLEGNRDVDPQILLQQNWSLDDTYLLSVVRCSDRFPVEEAEQYMRSSLQQLFPDACVLHLGQDFVCVWNRTCSAEKEYSLREKMSVFLRDHAAKAGTSNIFCGREDFSLYLSQACEALRLGEKYAPHFWHYRFEDYACFYLLERCSTPYGPWQVASPALRVLRRYDKEKAGELYRTLDAYLQTGCNVTQSAERLHIHRTSMIKRLNRIKKLTGICLEEADTRLYLMLSYKILELSGTIT</sequence>
<protein>
    <submittedName>
        <fullName evidence="2">Helix-turn-helix domain-containing protein</fullName>
    </submittedName>
</protein>
<dbReference type="EMBL" id="DVOO01000005">
    <property type="protein sequence ID" value="HIV24445.1"/>
    <property type="molecule type" value="Genomic_DNA"/>
</dbReference>
<gene>
    <name evidence="2" type="ORF">IAB71_01445</name>
</gene>
<feature type="domain" description="PucR C-terminal helix-turn-helix" evidence="1">
    <location>
        <begin position="430"/>
        <end position="488"/>
    </location>
</feature>
<dbReference type="InterPro" id="IPR025736">
    <property type="entry name" value="PucR_C-HTH_dom"/>
</dbReference>
<dbReference type="PANTHER" id="PTHR33744:SF15">
    <property type="entry name" value="CARBOHYDRATE DIACID REGULATOR"/>
    <property type="match status" value="1"/>
</dbReference>
<dbReference type="PANTHER" id="PTHR33744">
    <property type="entry name" value="CARBOHYDRATE DIACID REGULATOR"/>
    <property type="match status" value="1"/>
</dbReference>
<dbReference type="InterPro" id="IPR042070">
    <property type="entry name" value="PucR_C-HTH_sf"/>
</dbReference>
<dbReference type="Proteomes" id="UP000824169">
    <property type="component" value="Unassembled WGS sequence"/>
</dbReference>
<evidence type="ECO:0000313" key="3">
    <source>
        <dbReference type="Proteomes" id="UP000824169"/>
    </source>
</evidence>
<dbReference type="AlphaFoldDB" id="A0A9D1T9I9"/>
<reference evidence="2" key="1">
    <citation type="submission" date="2020-10" db="EMBL/GenBank/DDBJ databases">
        <authorList>
            <person name="Gilroy R."/>
        </authorList>
    </citation>
    <scope>NUCLEOTIDE SEQUENCE</scope>
    <source>
        <strain evidence="2">CHK188-20938</strain>
    </source>
</reference>
<dbReference type="Pfam" id="PF13556">
    <property type="entry name" value="HTH_30"/>
    <property type="match status" value="1"/>
</dbReference>
<accession>A0A9D1T9I9</accession>